<proteinExistence type="predicted"/>
<dbReference type="SMART" id="SM01027">
    <property type="entry name" value="Beta-Casp"/>
    <property type="match status" value="1"/>
</dbReference>
<dbReference type="Gene3D" id="3.40.50.10890">
    <property type="match status" value="1"/>
</dbReference>
<keyword evidence="1 4" id="KW-0378">Hydrolase</keyword>
<dbReference type="EMBL" id="JASJOS010000003">
    <property type="protein sequence ID" value="MDJ1480506.1"/>
    <property type="molecule type" value="Genomic_DNA"/>
</dbReference>
<organism evidence="4 5">
    <name type="scientific">Xanthocytophaga flava</name>
    <dbReference type="NCBI Taxonomy" id="3048013"/>
    <lineage>
        <taxon>Bacteria</taxon>
        <taxon>Pseudomonadati</taxon>
        <taxon>Bacteroidota</taxon>
        <taxon>Cytophagia</taxon>
        <taxon>Cytophagales</taxon>
        <taxon>Rhodocytophagaceae</taxon>
        <taxon>Xanthocytophaga</taxon>
    </lineage>
</organism>
<dbReference type="RefSeq" id="WP_313977232.1">
    <property type="nucleotide sequence ID" value="NZ_JASJOS010000003.1"/>
</dbReference>
<dbReference type="InterPro" id="IPR050698">
    <property type="entry name" value="MBL"/>
</dbReference>
<dbReference type="GO" id="GO:0004521">
    <property type="term" value="F:RNA endonuclease activity"/>
    <property type="evidence" value="ECO:0007669"/>
    <property type="project" value="TreeGrafter"/>
</dbReference>
<gene>
    <name evidence="4" type="ORF">QNI16_08420</name>
</gene>
<evidence type="ECO:0000259" key="3">
    <source>
        <dbReference type="SMART" id="SM01027"/>
    </source>
</evidence>
<sequence length="464" mass="52189">MDISIQFLGAVGTVTGSKYLLTAGKRNILVDCGMFQGLKELRLRNWQPLPVNVPAIDTVVITHAHIDHIGYLPRLYREGFRGQIICTKATKDLMRIMLLDSARLQEEEAEYAAKKGYSKHPKPEPLYYVEDVEAVMPLVRGYDFNTTIELHPEVSIHFRYAGHILGAASIEMFIQGDNQTKKIVFSGDLGRYNNPVLFDPATINEADVLLVESTYGNKESATDHPEDNLARIINETLARKGCIIIPSFAVGRSQTILHYLQKLEKASKIPPLPIYLDSPMAVTVSELYAKHLESHKLPLDQSDNDIFFLKDLHYIEKAEDSKKLNTIESHAIIIASSGMCEGGRIVHHLYHRLPNPNDTLLLVGYQAEGTRGRKIQNGEPEIRMFGHQVPVNCKVESISGLSGHADRKELLHWLSSFQEKPKKVFIVHGEPDTAQAFSKTIKETFNWDSHIPAYKETAVLFEGI</sequence>
<dbReference type="AlphaFoldDB" id="A0AAE3QP32"/>
<protein>
    <submittedName>
        <fullName evidence="4">MBL fold metallo-hydrolase</fullName>
        <ecNumber evidence="4">3.-.-.-</ecNumber>
    </submittedName>
</protein>
<dbReference type="Pfam" id="PF07521">
    <property type="entry name" value="RMMBL"/>
    <property type="match status" value="1"/>
</dbReference>
<dbReference type="EC" id="3.-.-.-" evidence="4"/>
<dbReference type="GO" id="GO:0016787">
    <property type="term" value="F:hydrolase activity"/>
    <property type="evidence" value="ECO:0007669"/>
    <property type="project" value="UniProtKB-KW"/>
</dbReference>
<name>A0AAE3QP32_9BACT</name>
<dbReference type="SUPFAM" id="SSF56281">
    <property type="entry name" value="Metallo-hydrolase/oxidoreductase"/>
    <property type="match status" value="1"/>
</dbReference>
<dbReference type="PANTHER" id="PTHR11203">
    <property type="entry name" value="CLEAVAGE AND POLYADENYLATION SPECIFICITY FACTOR FAMILY MEMBER"/>
    <property type="match status" value="1"/>
</dbReference>
<dbReference type="PANTHER" id="PTHR11203:SF37">
    <property type="entry name" value="INTEGRATOR COMPLEX SUBUNIT 11"/>
    <property type="match status" value="1"/>
</dbReference>
<dbReference type="InterPro" id="IPR011108">
    <property type="entry name" value="RMMBL"/>
</dbReference>
<dbReference type="Pfam" id="PF00753">
    <property type="entry name" value="Lactamase_B"/>
    <property type="match status" value="1"/>
</dbReference>
<dbReference type="Gene3D" id="3.60.15.10">
    <property type="entry name" value="Ribonuclease Z/Hydroxyacylglutathione hydrolase-like"/>
    <property type="match status" value="1"/>
</dbReference>
<feature type="domain" description="Beta-Casp" evidence="3">
    <location>
        <begin position="253"/>
        <end position="375"/>
    </location>
</feature>
<feature type="domain" description="Metallo-beta-lactamase" evidence="2">
    <location>
        <begin position="15"/>
        <end position="248"/>
    </location>
</feature>
<accession>A0AAE3QP32</accession>
<evidence type="ECO:0000313" key="4">
    <source>
        <dbReference type="EMBL" id="MDJ1480506.1"/>
    </source>
</evidence>
<evidence type="ECO:0000313" key="5">
    <source>
        <dbReference type="Proteomes" id="UP001241110"/>
    </source>
</evidence>
<evidence type="ECO:0000256" key="1">
    <source>
        <dbReference type="ARBA" id="ARBA00022801"/>
    </source>
</evidence>
<dbReference type="CDD" id="cd16295">
    <property type="entry name" value="TTHA0252-CPSF-like_MBL-fold"/>
    <property type="match status" value="1"/>
</dbReference>
<evidence type="ECO:0000259" key="2">
    <source>
        <dbReference type="SMART" id="SM00849"/>
    </source>
</evidence>
<dbReference type="Pfam" id="PF10996">
    <property type="entry name" value="Beta-Casp"/>
    <property type="match status" value="1"/>
</dbReference>
<reference evidence="4" key="1">
    <citation type="submission" date="2023-05" db="EMBL/GenBank/DDBJ databases">
        <authorList>
            <person name="Zhang X."/>
        </authorList>
    </citation>
    <scope>NUCLEOTIDE SEQUENCE</scope>
    <source>
        <strain evidence="4">YF14B1</strain>
    </source>
</reference>
<dbReference type="SMART" id="SM00849">
    <property type="entry name" value="Lactamase_B"/>
    <property type="match status" value="1"/>
</dbReference>
<comment type="caution">
    <text evidence="4">The sequence shown here is derived from an EMBL/GenBank/DDBJ whole genome shotgun (WGS) entry which is preliminary data.</text>
</comment>
<dbReference type="InterPro" id="IPR001279">
    <property type="entry name" value="Metallo-B-lactamas"/>
</dbReference>
<dbReference type="InterPro" id="IPR036866">
    <property type="entry name" value="RibonucZ/Hydroxyglut_hydro"/>
</dbReference>
<dbReference type="InterPro" id="IPR022712">
    <property type="entry name" value="Beta_Casp"/>
</dbReference>
<dbReference type="Proteomes" id="UP001241110">
    <property type="component" value="Unassembled WGS sequence"/>
</dbReference>